<comment type="similarity">
    <text evidence="1">Belongs to the SufE family.</text>
</comment>
<dbReference type="RefSeq" id="WP_004908705.1">
    <property type="nucleotide sequence ID" value="NZ_ABEXOA020000020.1"/>
</dbReference>
<dbReference type="EC" id="2.8.1.7" evidence="4"/>
<keyword evidence="4" id="KW-0808">Transferase</keyword>
<protein>
    <submittedName>
        <fullName evidence="4">Cysteine desulfurase sulfur acceptor subunit CsdE</fullName>
        <ecNumber evidence="4">2.8.1.7</ecNumber>
    </submittedName>
    <submittedName>
        <fullName evidence="5">Uncharacterized sufE-like protein ygdK</fullName>
    </submittedName>
</protein>
<evidence type="ECO:0000313" key="6">
    <source>
        <dbReference type="Proteomes" id="UP000254208"/>
    </source>
</evidence>
<dbReference type="InterPro" id="IPR017763">
    <property type="entry name" value="Cysteine_desulfurase_CsdE"/>
</dbReference>
<reference evidence="4" key="2">
    <citation type="submission" date="2023-04" db="EMBL/GenBank/DDBJ databases">
        <authorList>
            <person name="Li W."/>
        </authorList>
    </citation>
    <scope>NUCLEOTIDE SEQUENCE</scope>
    <source>
        <strain evidence="4">QITACRE101</strain>
    </source>
</reference>
<dbReference type="NCBIfam" id="TIGR03391">
    <property type="entry name" value="FeS_syn_CsdE"/>
    <property type="match status" value="1"/>
</dbReference>
<dbReference type="InterPro" id="IPR003808">
    <property type="entry name" value="Fe-S_metab-assoc_dom"/>
</dbReference>
<reference evidence="4" key="3">
    <citation type="submission" date="2023-10" db="EMBL/GenBank/DDBJ databases">
        <title>Analysis of Resistance Genes of Carbapenem-resistant Providencia rettgeri.</title>
        <authorList>
            <person name="Liu M."/>
        </authorList>
    </citation>
    <scope>NUCLEOTIDE SEQUENCE</scope>
    <source>
        <strain evidence="4">QITACRE101</strain>
    </source>
</reference>
<dbReference type="Proteomes" id="UP000254208">
    <property type="component" value="Unassembled WGS sequence"/>
</dbReference>
<dbReference type="GeneID" id="93674234"/>
<dbReference type="OMA" id="CESPVWL"/>
<dbReference type="PANTHER" id="PTHR43597">
    <property type="entry name" value="SULFUR ACCEPTOR PROTEIN CSDE"/>
    <property type="match status" value="1"/>
</dbReference>
<dbReference type="Proteomes" id="UP001162044">
    <property type="component" value="Unassembled WGS sequence"/>
</dbReference>
<evidence type="ECO:0000313" key="7">
    <source>
        <dbReference type="Proteomes" id="UP001162044"/>
    </source>
</evidence>
<dbReference type="Gene3D" id="3.90.1010.10">
    <property type="match status" value="1"/>
</dbReference>
<feature type="active site" description="Cysteine persulfide intermediate" evidence="2">
    <location>
        <position position="63"/>
    </location>
</feature>
<evidence type="ECO:0000259" key="3">
    <source>
        <dbReference type="Pfam" id="PF02657"/>
    </source>
</evidence>
<dbReference type="EMBL" id="UGTZ01000001">
    <property type="protein sequence ID" value="SUC32571.1"/>
    <property type="molecule type" value="Genomic_DNA"/>
</dbReference>
<dbReference type="EMBL" id="JARVQW010000007">
    <property type="protein sequence ID" value="MDH2306560.1"/>
    <property type="molecule type" value="Genomic_DNA"/>
</dbReference>
<dbReference type="GO" id="GO:0031071">
    <property type="term" value="F:cysteine desulfurase activity"/>
    <property type="evidence" value="ECO:0007669"/>
    <property type="project" value="UniProtKB-EC"/>
</dbReference>
<dbReference type="Pfam" id="PF02657">
    <property type="entry name" value="SufE"/>
    <property type="match status" value="1"/>
</dbReference>
<evidence type="ECO:0000313" key="5">
    <source>
        <dbReference type="EMBL" id="SUC32571.1"/>
    </source>
</evidence>
<reference evidence="5 6" key="1">
    <citation type="submission" date="2018-06" db="EMBL/GenBank/DDBJ databases">
        <authorList>
            <consortium name="Pathogen Informatics"/>
            <person name="Doyle S."/>
        </authorList>
    </citation>
    <scope>NUCLEOTIDE SEQUENCE [LARGE SCALE GENOMIC DNA]</scope>
    <source>
        <strain evidence="5 6">NCTC11801</strain>
    </source>
</reference>
<proteinExistence type="inferred from homology"/>
<evidence type="ECO:0000256" key="1">
    <source>
        <dbReference type="ARBA" id="ARBA00010282"/>
    </source>
</evidence>
<dbReference type="PANTHER" id="PTHR43597:SF5">
    <property type="entry name" value="SUFE-LIKE PROTEIN 2, CHLOROPLASTIC"/>
    <property type="match status" value="1"/>
</dbReference>
<sequence length="152" mass="17117">MTSTNHELAPHPFGTEIKIQEIVEQFSTHKAWEDKYRLLIQLARKLPALSDDEKLQTQEVKGCENRVWIGALLNDDETFHFYGDSEGRVVKGLFAILLAAVEQKTAKEIMEIDFNHLLTQTGLPGQLSESRQNGIQSLITAIQNIANEMTPA</sequence>
<feature type="domain" description="Fe-S metabolism associated" evidence="3">
    <location>
        <begin position="23"/>
        <end position="144"/>
    </location>
</feature>
<accession>A0A1B8SUW5</accession>
<dbReference type="AlphaFoldDB" id="A0A1B8SUW5"/>
<organism evidence="4 7">
    <name type="scientific">Providencia rettgeri</name>
    <dbReference type="NCBI Taxonomy" id="587"/>
    <lineage>
        <taxon>Bacteria</taxon>
        <taxon>Pseudomonadati</taxon>
        <taxon>Pseudomonadota</taxon>
        <taxon>Gammaproteobacteria</taxon>
        <taxon>Enterobacterales</taxon>
        <taxon>Morganellaceae</taxon>
        <taxon>Providencia</taxon>
    </lineage>
</organism>
<evidence type="ECO:0000256" key="2">
    <source>
        <dbReference type="PIRSR" id="PIRSR617763-1"/>
    </source>
</evidence>
<evidence type="ECO:0000313" key="4">
    <source>
        <dbReference type="EMBL" id="MDH2306560.1"/>
    </source>
</evidence>
<name>A0A1B8SUW5_PRORE</name>
<gene>
    <name evidence="4" type="primary">csdE</name>
    <name evidence="5" type="synonym">ygdK</name>
    <name evidence="5" type="ORF">NCTC11801_03568</name>
    <name evidence="4" type="ORF">QDQ51_14195</name>
</gene>
<dbReference type="OrthoDB" id="9799320at2"/>
<dbReference type="SUPFAM" id="SSF82649">
    <property type="entry name" value="SufE/NifU"/>
    <property type="match status" value="1"/>
</dbReference>